<evidence type="ECO:0000256" key="9">
    <source>
        <dbReference type="ARBA" id="ARBA00023053"/>
    </source>
</evidence>
<dbReference type="Ensembl" id="ENSOKIT00005030846.1">
    <property type="protein sequence ID" value="ENSOKIP00005029147.1"/>
    <property type="gene ID" value="ENSOKIG00005011991.1"/>
</dbReference>
<dbReference type="GO" id="GO:0098719">
    <property type="term" value="P:sodium ion import across plasma membrane"/>
    <property type="evidence" value="ECO:0007669"/>
    <property type="project" value="TreeGrafter"/>
</dbReference>
<feature type="transmembrane region" description="Helical" evidence="15">
    <location>
        <begin position="334"/>
        <end position="354"/>
    </location>
</feature>
<dbReference type="Proteomes" id="UP000694557">
    <property type="component" value="Unassembled WGS sequence"/>
</dbReference>
<dbReference type="GO" id="GO:0051453">
    <property type="term" value="P:regulation of intracellular pH"/>
    <property type="evidence" value="ECO:0007669"/>
    <property type="project" value="TreeGrafter"/>
</dbReference>
<dbReference type="GO" id="GO:0055038">
    <property type="term" value="C:recycling endosome membrane"/>
    <property type="evidence" value="ECO:0007669"/>
    <property type="project" value="UniProtKB-SubCell"/>
</dbReference>
<evidence type="ECO:0000256" key="1">
    <source>
        <dbReference type="ARBA" id="ARBA00004195"/>
    </source>
</evidence>
<feature type="transmembrane region" description="Helical" evidence="15">
    <location>
        <begin position="442"/>
        <end position="461"/>
    </location>
</feature>
<dbReference type="AlphaFoldDB" id="A0A8C7FJK6"/>
<dbReference type="GO" id="GO:0015386">
    <property type="term" value="F:potassium:proton antiporter activity"/>
    <property type="evidence" value="ECO:0007669"/>
    <property type="project" value="TreeGrafter"/>
</dbReference>
<evidence type="ECO:0000256" key="11">
    <source>
        <dbReference type="ARBA" id="ARBA00023136"/>
    </source>
</evidence>
<evidence type="ECO:0000256" key="7">
    <source>
        <dbReference type="ARBA" id="ARBA00022753"/>
    </source>
</evidence>
<dbReference type="GeneTree" id="ENSGT00940000153460"/>
<evidence type="ECO:0000256" key="14">
    <source>
        <dbReference type="SAM" id="MobiDB-lite"/>
    </source>
</evidence>
<dbReference type="PANTHER" id="PTHR10110:SF62">
    <property type="entry name" value="SODIUM_HYDROGEN EXCHANGER 7"/>
    <property type="match status" value="1"/>
</dbReference>
<keyword evidence="12 13" id="KW-0739">Sodium transport</keyword>
<evidence type="ECO:0000256" key="13">
    <source>
        <dbReference type="RuleBase" id="RU003722"/>
    </source>
</evidence>
<feature type="region of interest" description="Disordered" evidence="14">
    <location>
        <begin position="613"/>
        <end position="645"/>
    </location>
</feature>
<dbReference type="PANTHER" id="PTHR10110">
    <property type="entry name" value="SODIUM/HYDROGEN EXCHANGER"/>
    <property type="match status" value="1"/>
</dbReference>
<evidence type="ECO:0000256" key="16">
    <source>
        <dbReference type="SAM" id="SignalP"/>
    </source>
</evidence>
<dbReference type="NCBIfam" id="TIGR00840">
    <property type="entry name" value="b_cpa1"/>
    <property type="match status" value="1"/>
</dbReference>
<feature type="transmembrane region" description="Helical" evidence="15">
    <location>
        <begin position="375"/>
        <end position="396"/>
    </location>
</feature>
<evidence type="ECO:0000256" key="12">
    <source>
        <dbReference type="ARBA" id="ARBA00023201"/>
    </source>
</evidence>
<dbReference type="InterPro" id="IPR006153">
    <property type="entry name" value="Cation/H_exchanger_TM"/>
</dbReference>
<feature type="compositionally biased region" description="Gly residues" evidence="14">
    <location>
        <begin position="614"/>
        <end position="625"/>
    </location>
</feature>
<evidence type="ECO:0000256" key="6">
    <source>
        <dbReference type="ARBA" id="ARBA00022692"/>
    </source>
</evidence>
<feature type="transmembrane region" description="Helical" evidence="15">
    <location>
        <begin position="296"/>
        <end position="322"/>
    </location>
</feature>
<feature type="transmembrane region" description="Helical" evidence="15">
    <location>
        <begin position="42"/>
        <end position="60"/>
    </location>
</feature>
<keyword evidence="6 13" id="KW-0812">Transmembrane</keyword>
<keyword evidence="4 13" id="KW-0813">Transport</keyword>
<dbReference type="PRINTS" id="PR01088">
    <property type="entry name" value="NAHEXCHNGR6"/>
</dbReference>
<feature type="transmembrane region" description="Helical" evidence="15">
    <location>
        <begin position="152"/>
        <end position="169"/>
    </location>
</feature>
<keyword evidence="5" id="KW-1003">Cell membrane</keyword>
<gene>
    <name evidence="18" type="primary">SLC9A7</name>
    <name evidence="18" type="synonym">slc9a7</name>
</gene>
<evidence type="ECO:0000256" key="8">
    <source>
        <dbReference type="ARBA" id="ARBA00022989"/>
    </source>
</evidence>
<evidence type="ECO:0000256" key="15">
    <source>
        <dbReference type="SAM" id="Phobius"/>
    </source>
</evidence>
<keyword evidence="13" id="KW-0050">Antiport</keyword>
<feature type="transmembrane region" description="Helical" evidence="15">
    <location>
        <begin position="402"/>
        <end position="421"/>
    </location>
</feature>
<proteinExistence type="inferred from homology"/>
<feature type="transmembrane region" description="Helical" evidence="15">
    <location>
        <begin position="467"/>
        <end position="488"/>
    </location>
</feature>
<name>A0A8C7FJK6_ONCKI</name>
<dbReference type="InterPro" id="IPR002090">
    <property type="entry name" value="NHE-6/7/9"/>
</dbReference>
<sequence>MLFPILILLINQASKMNAEDGVMEELASEKEAEESHRQDSVNLLTFILLLTLTILTIWLFKHRRVRFLHETGLAMIYGLLVGVILRYGIPATSYHKKTPPSCSLEEGPVSTLLLNVSGEFFEYTLKGEINSREIHNVEQNDMLRKVTFDPEVFFNILLPPIIFHAGYSLKKRHFFRNLGSIITYAFLGTAISCFVIGNLMYGVVKLMQFIGQLTNKFYYTDCLFFGAIVSATDPVTVLAIFNDLHADVDLYALLFGESVMNDAVAIVLSSSIVAYQPAGASTHTFDATAFFKSVGVFLGIFSGSFAMGAITGVVTLHCFPLLETALFFLMSWSTFLLAEACGFTGVVAVLFCGITQAHYTYNNLSEESTKRTKQLFEVLHFLAENFIFSYMGLALFTFQNHVFSPIFIAGAFLAIFIGRASNIYPLSFLLNLGRRHKIRGNLQHMMMFAGLRGAMAFALAIRDTATYARQMTFTTTLLIVFFTVWVFGGGTTPMLSWLHIRLDICWKGAPVQDSVQPEDGTMPEVSKTKQESAWLFRLWYTFDHNYLKPMLTHSGPPLTTTLPSCCGPLARCLTSPQAYENHEQLRDDDSDLILNDGDLALTYDDTAITAKGASSGGADAGGWGVNGKRSSSTSEEALEREMDQEFLSRSTRLVFPIEDHA</sequence>
<feature type="domain" description="Cation/H+ exchanger transmembrane" evidence="17">
    <location>
        <begin position="53"/>
        <end position="497"/>
    </location>
</feature>
<keyword evidence="11 15" id="KW-0472">Membrane</keyword>
<evidence type="ECO:0000313" key="19">
    <source>
        <dbReference type="Proteomes" id="UP000694557"/>
    </source>
</evidence>
<evidence type="ECO:0000313" key="18">
    <source>
        <dbReference type="Ensembl" id="ENSOKIP00005029147.1"/>
    </source>
</evidence>
<evidence type="ECO:0000256" key="2">
    <source>
        <dbReference type="ARBA" id="ARBA00004651"/>
    </source>
</evidence>
<evidence type="ECO:0000256" key="3">
    <source>
        <dbReference type="ARBA" id="ARBA00007367"/>
    </source>
</evidence>
<protein>
    <recommendedName>
        <fullName evidence="13">Sodium/hydrogen exchanger</fullName>
    </recommendedName>
</protein>
<dbReference type="Pfam" id="PF00999">
    <property type="entry name" value="Na_H_Exchanger"/>
    <property type="match status" value="1"/>
</dbReference>
<feature type="transmembrane region" description="Helical" evidence="15">
    <location>
        <begin position="181"/>
        <end position="204"/>
    </location>
</feature>
<dbReference type="GO" id="GO:0015385">
    <property type="term" value="F:sodium:proton antiporter activity"/>
    <property type="evidence" value="ECO:0007669"/>
    <property type="project" value="InterPro"/>
</dbReference>
<evidence type="ECO:0000256" key="4">
    <source>
        <dbReference type="ARBA" id="ARBA00022448"/>
    </source>
</evidence>
<keyword evidence="16" id="KW-0732">Signal</keyword>
<organism evidence="18 19">
    <name type="scientific">Oncorhynchus kisutch</name>
    <name type="common">Coho salmon</name>
    <name type="synonym">Salmo kisutch</name>
    <dbReference type="NCBI Taxonomy" id="8019"/>
    <lineage>
        <taxon>Eukaryota</taxon>
        <taxon>Metazoa</taxon>
        <taxon>Chordata</taxon>
        <taxon>Craniata</taxon>
        <taxon>Vertebrata</taxon>
        <taxon>Euteleostomi</taxon>
        <taxon>Actinopterygii</taxon>
        <taxon>Neopterygii</taxon>
        <taxon>Teleostei</taxon>
        <taxon>Protacanthopterygii</taxon>
        <taxon>Salmoniformes</taxon>
        <taxon>Salmonidae</taxon>
        <taxon>Salmoninae</taxon>
        <taxon>Oncorhynchus</taxon>
    </lineage>
</organism>
<comment type="subcellular location">
    <subcellularLocation>
        <location evidence="2">Cell membrane</location>
        <topology evidence="2">Multi-pass membrane protein</topology>
    </subcellularLocation>
    <subcellularLocation>
        <location evidence="1">Recycling endosome membrane</location>
        <topology evidence="1">Multi-pass membrane protein</topology>
    </subcellularLocation>
</comment>
<keyword evidence="19" id="KW-1185">Reference proteome</keyword>
<feature type="signal peptide" evidence="16">
    <location>
        <begin position="1"/>
        <end position="18"/>
    </location>
</feature>
<reference evidence="18" key="2">
    <citation type="submission" date="2025-09" db="UniProtKB">
        <authorList>
            <consortium name="Ensembl"/>
        </authorList>
    </citation>
    <scope>IDENTIFICATION</scope>
</reference>
<keyword evidence="7" id="KW-0967">Endosome</keyword>
<keyword evidence="10 13" id="KW-0406">Ion transport</keyword>
<evidence type="ECO:0000256" key="5">
    <source>
        <dbReference type="ARBA" id="ARBA00022475"/>
    </source>
</evidence>
<reference evidence="18" key="1">
    <citation type="submission" date="2025-08" db="UniProtKB">
        <authorList>
            <consortium name="Ensembl"/>
        </authorList>
    </citation>
    <scope>IDENTIFICATION</scope>
</reference>
<feature type="transmembrane region" description="Helical" evidence="15">
    <location>
        <begin position="72"/>
        <end position="89"/>
    </location>
</feature>
<dbReference type="InterPro" id="IPR004709">
    <property type="entry name" value="NaH_exchanger"/>
</dbReference>
<accession>A0A8C7FJK6</accession>
<comment type="similarity">
    <text evidence="3 13">Belongs to the monovalent cation:proton antiporter 1 (CPA1) transporter (TC 2.A.36) family.</text>
</comment>
<keyword evidence="8 15" id="KW-1133">Transmembrane helix</keyword>
<keyword evidence="9" id="KW-0915">Sodium</keyword>
<dbReference type="InterPro" id="IPR018422">
    <property type="entry name" value="Cation/H_exchanger_CPA1"/>
</dbReference>
<dbReference type="Gene3D" id="6.10.140.1330">
    <property type="match status" value="1"/>
</dbReference>
<dbReference type="PRINTS" id="PR01084">
    <property type="entry name" value="NAHEXCHNGR"/>
</dbReference>
<dbReference type="GO" id="GO:0005886">
    <property type="term" value="C:plasma membrane"/>
    <property type="evidence" value="ECO:0007669"/>
    <property type="project" value="UniProtKB-SubCell"/>
</dbReference>
<evidence type="ECO:0000256" key="10">
    <source>
        <dbReference type="ARBA" id="ARBA00023065"/>
    </source>
</evidence>
<evidence type="ECO:0000259" key="17">
    <source>
        <dbReference type="Pfam" id="PF00999"/>
    </source>
</evidence>
<feature type="chain" id="PRO_5034700083" description="Sodium/hydrogen exchanger" evidence="16">
    <location>
        <begin position="19"/>
        <end position="661"/>
    </location>
</feature>